<organism evidence="4 6">
    <name type="scientific">Leptospira perolatii</name>
    <dbReference type="NCBI Taxonomy" id="2023191"/>
    <lineage>
        <taxon>Bacteria</taxon>
        <taxon>Pseudomonadati</taxon>
        <taxon>Spirochaetota</taxon>
        <taxon>Spirochaetia</taxon>
        <taxon>Leptospirales</taxon>
        <taxon>Leptospiraceae</taxon>
        <taxon>Leptospira</taxon>
    </lineage>
</organism>
<comment type="caution">
    <text evidence="4">The sequence shown here is derived from an EMBL/GenBank/DDBJ whole genome shotgun (WGS) entry which is preliminary data.</text>
</comment>
<feature type="transmembrane region" description="Helical" evidence="1">
    <location>
        <begin position="188"/>
        <end position="206"/>
    </location>
</feature>
<feature type="transmembrane region" description="Helical" evidence="1">
    <location>
        <begin position="136"/>
        <end position="153"/>
    </location>
</feature>
<dbReference type="InterPro" id="IPR003675">
    <property type="entry name" value="Rce1/LyrA-like_dom"/>
</dbReference>
<dbReference type="Proteomes" id="UP000231962">
    <property type="component" value="Unassembled WGS sequence"/>
</dbReference>
<feature type="transmembrane region" description="Helical" evidence="1">
    <location>
        <begin position="65"/>
        <end position="89"/>
    </location>
</feature>
<keyword evidence="5" id="KW-1185">Reference proteome</keyword>
<proteinExistence type="predicted"/>
<dbReference type="EMBL" id="NPDY01000006">
    <property type="protein sequence ID" value="PJZ69874.1"/>
    <property type="molecule type" value="Genomic_DNA"/>
</dbReference>
<evidence type="ECO:0000259" key="2">
    <source>
        <dbReference type="Pfam" id="PF02517"/>
    </source>
</evidence>
<name>A0A2M9ZKY4_9LEPT</name>
<feature type="transmembrane region" description="Helical" evidence="1">
    <location>
        <begin position="218"/>
        <end position="237"/>
    </location>
</feature>
<feature type="transmembrane region" description="Helical" evidence="1">
    <location>
        <begin position="24"/>
        <end position="45"/>
    </location>
</feature>
<dbReference type="PANTHER" id="PTHR36435:SF1">
    <property type="entry name" value="CAAX AMINO TERMINAL PROTEASE FAMILY PROTEIN"/>
    <property type="match status" value="1"/>
</dbReference>
<keyword evidence="1" id="KW-0472">Membrane</keyword>
<dbReference type="EMBL" id="NPDZ01000008">
    <property type="protein sequence ID" value="PJZ72718.1"/>
    <property type="molecule type" value="Genomic_DNA"/>
</dbReference>
<dbReference type="Proteomes" id="UP000231990">
    <property type="component" value="Unassembled WGS sequence"/>
</dbReference>
<feature type="domain" description="CAAX prenyl protease 2/Lysostaphin resistance protein A-like" evidence="2">
    <location>
        <begin position="109"/>
        <end position="192"/>
    </location>
</feature>
<keyword evidence="1" id="KW-0812">Transmembrane</keyword>
<feature type="transmembrane region" description="Helical" evidence="1">
    <location>
        <begin position="159"/>
        <end position="176"/>
    </location>
</feature>
<evidence type="ECO:0000256" key="1">
    <source>
        <dbReference type="SAM" id="Phobius"/>
    </source>
</evidence>
<evidence type="ECO:0000313" key="6">
    <source>
        <dbReference type="Proteomes" id="UP000231990"/>
    </source>
</evidence>
<dbReference type="GO" id="GO:0080120">
    <property type="term" value="P:CAAX-box protein maturation"/>
    <property type="evidence" value="ECO:0007669"/>
    <property type="project" value="UniProtKB-ARBA"/>
</dbReference>
<dbReference type="InterPro" id="IPR052710">
    <property type="entry name" value="CAAX_protease"/>
</dbReference>
<gene>
    <name evidence="3" type="ORF">CH360_08155</name>
    <name evidence="4" type="ORF">CH373_13530</name>
</gene>
<protein>
    <recommendedName>
        <fullName evidence="2">CAAX prenyl protease 2/Lysostaphin resistance protein A-like domain-containing protein</fullName>
    </recommendedName>
</protein>
<dbReference type="AlphaFoldDB" id="A0A2M9ZKY4"/>
<dbReference type="PANTHER" id="PTHR36435">
    <property type="entry name" value="SLR1288 PROTEIN"/>
    <property type="match status" value="1"/>
</dbReference>
<dbReference type="Pfam" id="PF02517">
    <property type="entry name" value="Rce1-like"/>
    <property type="match status" value="1"/>
</dbReference>
<dbReference type="GO" id="GO:0004175">
    <property type="term" value="F:endopeptidase activity"/>
    <property type="evidence" value="ECO:0007669"/>
    <property type="project" value="UniProtKB-ARBA"/>
</dbReference>
<keyword evidence="1" id="KW-1133">Transmembrane helix</keyword>
<accession>A0A2M9ZKY4</accession>
<reference evidence="5 6" key="1">
    <citation type="submission" date="2017-07" db="EMBL/GenBank/DDBJ databases">
        <title>Leptospira spp. isolated from tropical soils.</title>
        <authorList>
            <person name="Thibeaux R."/>
            <person name="Iraola G."/>
            <person name="Ferres I."/>
            <person name="Bierque E."/>
            <person name="Girault D."/>
            <person name="Soupe-Gilbert M.-E."/>
            <person name="Picardeau M."/>
            <person name="Goarant C."/>
        </authorList>
    </citation>
    <scope>NUCLEOTIDE SEQUENCE [LARGE SCALE GENOMIC DNA]</scope>
    <source>
        <strain evidence="4 6">FH1-B-B1</strain>
        <strain evidence="3 5">FH1-B-C1</strain>
    </source>
</reference>
<evidence type="ECO:0000313" key="4">
    <source>
        <dbReference type="EMBL" id="PJZ72718.1"/>
    </source>
</evidence>
<evidence type="ECO:0000313" key="5">
    <source>
        <dbReference type="Proteomes" id="UP000231962"/>
    </source>
</evidence>
<evidence type="ECO:0000313" key="3">
    <source>
        <dbReference type="EMBL" id="PJZ69874.1"/>
    </source>
</evidence>
<sequence>MIQVCIGLLMNVAASSYGIHLAQGYVFALANILSIFPVFFLGIILSNKPWTYFIRKPKEPNLSEIILILLIAFGLYDLISFIVIHSTLYFPWMLKWSQSLSNGVADTDLIFAGLIVAPITEELFFRFFLFRGFLKIYSLPIAILGSASLFGLVHLLPTQVVTGFILGIYLAYLYAVSENPILPILGHFVYNGYVIFLPQFITWSKLQEKLPGFRTEVWFYGPLDLIAILGLVFGIFATKKMYEKKIANFP</sequence>
<feature type="transmembrane region" description="Helical" evidence="1">
    <location>
        <begin position="109"/>
        <end position="129"/>
    </location>
</feature>